<dbReference type="SMART" id="SM00535">
    <property type="entry name" value="RIBOc"/>
    <property type="match status" value="1"/>
</dbReference>
<dbReference type="Pfam" id="PF22892">
    <property type="entry name" value="DSRM_MRPL44"/>
    <property type="match status" value="1"/>
</dbReference>
<gene>
    <name evidence="9" type="ORF">NA57DRAFT_48341</name>
</gene>
<sequence>MKQIHPERWRQQILHVLPRPHAVSVSRSHPRTRARGQAAQCLYLRQPHNHPRQPFQCIRLYSARAVERPEEPTDVEDAISADLTELPSPPPSAAFHSAKLSALHSRLALPHTVPLQTLAKCLVHATADPHPHFSNSSLALLGGDILGYFTAEHLLCNYPRLPMTVLFAAQNAYVGPAACASIVRGFGVEAVAEPGGEVDPGLLQFKRTLPGETRPKTHGIFQGDTMQIDKANTWRVKRVDKAGEILDVHTPRQPQAPADPIPSRTDLETASTSFLRALVGALTLHAGRSSVVSFHAQHILSRHLDIASLFHFRFPTRDLSRLCAREGFDPPVARLLSETGRKSIAPVFVVGVYSGLDKLGEGAGGSLDEARNRAAANALRGWYLYRPQEVVKPSEVEGEGQKRKWIPNFIDCGEIVT</sequence>
<dbReference type="OrthoDB" id="67027at2759"/>
<protein>
    <recommendedName>
        <fullName evidence="7">Large ribosomal subunit protein mL44</fullName>
    </recommendedName>
</protein>
<evidence type="ECO:0000256" key="3">
    <source>
        <dbReference type="ARBA" id="ARBA00022980"/>
    </source>
</evidence>
<dbReference type="GO" id="GO:0006396">
    <property type="term" value="P:RNA processing"/>
    <property type="evidence" value="ECO:0007669"/>
    <property type="project" value="InterPro"/>
</dbReference>
<evidence type="ECO:0000256" key="2">
    <source>
        <dbReference type="ARBA" id="ARBA00022884"/>
    </source>
</evidence>
<dbReference type="PROSITE" id="PS50142">
    <property type="entry name" value="RNASE_3_2"/>
    <property type="match status" value="1"/>
</dbReference>
<dbReference type="EMBL" id="ML978138">
    <property type="protein sequence ID" value="KAF2093334.1"/>
    <property type="molecule type" value="Genomic_DNA"/>
</dbReference>
<dbReference type="GO" id="GO:0004525">
    <property type="term" value="F:ribonuclease III activity"/>
    <property type="evidence" value="ECO:0007669"/>
    <property type="project" value="InterPro"/>
</dbReference>
<comment type="subcellular location">
    <subcellularLocation>
        <location evidence="1">Mitochondrion</location>
    </subcellularLocation>
</comment>
<evidence type="ECO:0000313" key="9">
    <source>
        <dbReference type="EMBL" id="KAF2093334.1"/>
    </source>
</evidence>
<dbReference type="GO" id="GO:0005739">
    <property type="term" value="C:mitochondrion"/>
    <property type="evidence" value="ECO:0007669"/>
    <property type="project" value="TreeGrafter"/>
</dbReference>
<dbReference type="InterPro" id="IPR014720">
    <property type="entry name" value="dsRBD_dom"/>
</dbReference>
<evidence type="ECO:0000259" key="8">
    <source>
        <dbReference type="PROSITE" id="PS50142"/>
    </source>
</evidence>
<accession>A0A9P4I6H8</accession>
<evidence type="ECO:0000313" key="10">
    <source>
        <dbReference type="Proteomes" id="UP000799772"/>
    </source>
</evidence>
<dbReference type="SUPFAM" id="SSF54768">
    <property type="entry name" value="dsRNA-binding domain-like"/>
    <property type="match status" value="1"/>
</dbReference>
<evidence type="ECO:0000256" key="7">
    <source>
        <dbReference type="ARBA" id="ARBA00035187"/>
    </source>
</evidence>
<proteinExistence type="inferred from homology"/>
<organism evidence="9 10">
    <name type="scientific">Rhizodiscina lignyota</name>
    <dbReference type="NCBI Taxonomy" id="1504668"/>
    <lineage>
        <taxon>Eukaryota</taxon>
        <taxon>Fungi</taxon>
        <taxon>Dikarya</taxon>
        <taxon>Ascomycota</taxon>
        <taxon>Pezizomycotina</taxon>
        <taxon>Dothideomycetes</taxon>
        <taxon>Pleosporomycetidae</taxon>
        <taxon>Aulographales</taxon>
        <taxon>Rhizodiscinaceae</taxon>
        <taxon>Rhizodiscina</taxon>
    </lineage>
</organism>
<keyword evidence="4" id="KW-0496">Mitochondrion</keyword>
<dbReference type="InterPro" id="IPR044444">
    <property type="entry name" value="Ribosomal_mL44_DSRM_metazoa"/>
</dbReference>
<evidence type="ECO:0000256" key="5">
    <source>
        <dbReference type="ARBA" id="ARBA00023274"/>
    </source>
</evidence>
<comment type="similarity">
    <text evidence="6">Belongs to the ribonuclease III family. Mitochondrion-specific ribosomal protein mL44 subfamily.</text>
</comment>
<dbReference type="GO" id="GO:0003735">
    <property type="term" value="F:structural constituent of ribosome"/>
    <property type="evidence" value="ECO:0007669"/>
    <property type="project" value="TreeGrafter"/>
</dbReference>
<keyword evidence="3" id="KW-0689">Ribosomal protein</keyword>
<keyword evidence="2" id="KW-0694">RNA-binding</keyword>
<evidence type="ECO:0000256" key="1">
    <source>
        <dbReference type="ARBA" id="ARBA00004173"/>
    </source>
</evidence>
<keyword evidence="10" id="KW-1185">Reference proteome</keyword>
<evidence type="ECO:0000256" key="4">
    <source>
        <dbReference type="ARBA" id="ARBA00023128"/>
    </source>
</evidence>
<dbReference type="AlphaFoldDB" id="A0A9P4I6H8"/>
<reference evidence="9" key="1">
    <citation type="journal article" date="2020" name="Stud. Mycol.">
        <title>101 Dothideomycetes genomes: a test case for predicting lifestyles and emergence of pathogens.</title>
        <authorList>
            <person name="Haridas S."/>
            <person name="Albert R."/>
            <person name="Binder M."/>
            <person name="Bloem J."/>
            <person name="Labutti K."/>
            <person name="Salamov A."/>
            <person name="Andreopoulos B."/>
            <person name="Baker S."/>
            <person name="Barry K."/>
            <person name="Bills G."/>
            <person name="Bluhm B."/>
            <person name="Cannon C."/>
            <person name="Castanera R."/>
            <person name="Culley D."/>
            <person name="Daum C."/>
            <person name="Ezra D."/>
            <person name="Gonzalez J."/>
            <person name="Henrissat B."/>
            <person name="Kuo A."/>
            <person name="Liang C."/>
            <person name="Lipzen A."/>
            <person name="Lutzoni F."/>
            <person name="Magnuson J."/>
            <person name="Mondo S."/>
            <person name="Nolan M."/>
            <person name="Ohm R."/>
            <person name="Pangilinan J."/>
            <person name="Park H.-J."/>
            <person name="Ramirez L."/>
            <person name="Alfaro M."/>
            <person name="Sun H."/>
            <person name="Tritt A."/>
            <person name="Yoshinaga Y."/>
            <person name="Zwiers L.-H."/>
            <person name="Turgeon B."/>
            <person name="Goodwin S."/>
            <person name="Spatafora J."/>
            <person name="Crous P."/>
            <person name="Grigoriev I."/>
        </authorList>
    </citation>
    <scope>NUCLEOTIDE SEQUENCE</scope>
    <source>
        <strain evidence="9">CBS 133067</strain>
    </source>
</reference>
<feature type="domain" description="RNase III" evidence="8">
    <location>
        <begin position="100"/>
        <end position="188"/>
    </location>
</feature>
<dbReference type="InterPro" id="IPR000999">
    <property type="entry name" value="RNase_III_dom"/>
</dbReference>
<dbReference type="Gene3D" id="1.10.1520.10">
    <property type="entry name" value="Ribonuclease III domain"/>
    <property type="match status" value="1"/>
</dbReference>
<dbReference type="InterPro" id="IPR036389">
    <property type="entry name" value="RNase_III_sf"/>
</dbReference>
<evidence type="ECO:0000256" key="6">
    <source>
        <dbReference type="ARBA" id="ARBA00024034"/>
    </source>
</evidence>
<dbReference type="GO" id="GO:0003725">
    <property type="term" value="F:double-stranded RNA binding"/>
    <property type="evidence" value="ECO:0007669"/>
    <property type="project" value="InterPro"/>
</dbReference>
<dbReference type="Proteomes" id="UP000799772">
    <property type="component" value="Unassembled WGS sequence"/>
</dbReference>
<dbReference type="CDD" id="cd19873">
    <property type="entry name" value="DSRM_MRPL3_like"/>
    <property type="match status" value="1"/>
</dbReference>
<dbReference type="InterPro" id="IPR044443">
    <property type="entry name" value="Ribosomal_mL44_DSRM_fung"/>
</dbReference>
<dbReference type="SMART" id="SM00358">
    <property type="entry name" value="DSRM"/>
    <property type="match status" value="1"/>
</dbReference>
<dbReference type="PANTHER" id="PTHR11207:SF32">
    <property type="entry name" value="LARGE RIBOSOMAL SUBUNIT PROTEIN ML44"/>
    <property type="match status" value="1"/>
</dbReference>
<keyword evidence="5" id="KW-0687">Ribonucleoprotein</keyword>
<comment type="caution">
    <text evidence="9">The sequence shown here is derived from an EMBL/GenBank/DDBJ whole genome shotgun (WGS) entry which is preliminary data.</text>
</comment>
<dbReference type="SUPFAM" id="SSF69065">
    <property type="entry name" value="RNase III domain-like"/>
    <property type="match status" value="1"/>
</dbReference>
<dbReference type="Gene3D" id="3.30.160.20">
    <property type="match status" value="1"/>
</dbReference>
<name>A0A9P4I6H8_9PEZI</name>
<dbReference type="PANTHER" id="PTHR11207">
    <property type="entry name" value="RIBONUCLEASE III"/>
    <property type="match status" value="1"/>
</dbReference>